<organism evidence="2 3">
    <name type="scientific">Acinetobacter kookii</name>
    <dbReference type="NCBI Taxonomy" id="1226327"/>
    <lineage>
        <taxon>Bacteria</taxon>
        <taxon>Pseudomonadati</taxon>
        <taxon>Pseudomonadota</taxon>
        <taxon>Gammaproteobacteria</taxon>
        <taxon>Moraxellales</taxon>
        <taxon>Moraxellaceae</taxon>
        <taxon>Acinetobacter</taxon>
    </lineage>
</organism>
<dbReference type="Gene3D" id="3.10.180.10">
    <property type="entry name" value="2,3-Dihydroxybiphenyl 1,2-Dioxygenase, domain 1"/>
    <property type="match status" value="1"/>
</dbReference>
<keyword evidence="3" id="KW-1185">Reference proteome</keyword>
<dbReference type="SUPFAM" id="SSF54593">
    <property type="entry name" value="Glyoxalase/Bleomycin resistance protein/Dihydroxybiphenyl dioxygenase"/>
    <property type="match status" value="1"/>
</dbReference>
<dbReference type="InterPro" id="IPR037523">
    <property type="entry name" value="VOC_core"/>
</dbReference>
<dbReference type="CDD" id="cd07247">
    <property type="entry name" value="SgaA_N_like"/>
    <property type="match status" value="1"/>
</dbReference>
<evidence type="ECO:0000313" key="2">
    <source>
        <dbReference type="EMBL" id="SDC34563.1"/>
    </source>
</evidence>
<reference evidence="3" key="1">
    <citation type="submission" date="2016-09" db="EMBL/GenBank/DDBJ databases">
        <authorList>
            <person name="Varghese N."/>
            <person name="Submissions S."/>
        </authorList>
    </citation>
    <scope>NUCLEOTIDE SEQUENCE [LARGE SCALE GENOMIC DNA]</scope>
    <source>
        <strain evidence="3">ANC 4667</strain>
    </source>
</reference>
<evidence type="ECO:0000259" key="1">
    <source>
        <dbReference type="PROSITE" id="PS51819"/>
    </source>
</evidence>
<name>A0A1G6KUC7_9GAMM</name>
<dbReference type="STRING" id="1226327.SAMN05421732_105141"/>
<dbReference type="InterPro" id="IPR052164">
    <property type="entry name" value="Anthracycline_SecMetBiosynth"/>
</dbReference>
<dbReference type="PANTHER" id="PTHR33993:SF2">
    <property type="entry name" value="VOC DOMAIN-CONTAINING PROTEIN"/>
    <property type="match status" value="1"/>
</dbReference>
<evidence type="ECO:0000313" key="3">
    <source>
        <dbReference type="Proteomes" id="UP000243468"/>
    </source>
</evidence>
<accession>A0A1G6KUC7</accession>
<dbReference type="InterPro" id="IPR004360">
    <property type="entry name" value="Glyas_Fos-R_dOase_dom"/>
</dbReference>
<dbReference type="PANTHER" id="PTHR33993">
    <property type="entry name" value="GLYOXALASE-RELATED"/>
    <property type="match status" value="1"/>
</dbReference>
<dbReference type="Pfam" id="PF00903">
    <property type="entry name" value="Glyoxalase"/>
    <property type="match status" value="1"/>
</dbReference>
<dbReference type="PROSITE" id="PS51819">
    <property type="entry name" value="VOC"/>
    <property type="match status" value="1"/>
</dbReference>
<gene>
    <name evidence="2" type="ORF">SAMN05421732_105141</name>
</gene>
<feature type="domain" description="VOC" evidence="1">
    <location>
        <begin position="4"/>
        <end position="121"/>
    </location>
</feature>
<dbReference type="InterPro" id="IPR029068">
    <property type="entry name" value="Glyas_Bleomycin-R_OHBP_Dase"/>
</dbReference>
<dbReference type="EMBL" id="FMYO01000005">
    <property type="protein sequence ID" value="SDC34563.1"/>
    <property type="molecule type" value="Genomic_DNA"/>
</dbReference>
<dbReference type="AlphaFoldDB" id="A0A1G6KUC7"/>
<dbReference type="Proteomes" id="UP000243468">
    <property type="component" value="Unassembled WGS sequence"/>
</dbReference>
<sequence length="126" mass="14163">MMNNIVYFEIQSSNPARDIAFYQSVFGWKFSKVEGLPIEYYQIQTENMSGGLLKRPAEIPPTHCGTNAYTCSVLVENFDEVAQKILNAGGQIAMDKFAIPGRCWQGYFLDPDHNTFGLVEADENAQ</sequence>
<protein>
    <recommendedName>
        <fullName evidence="1">VOC domain-containing protein</fullName>
    </recommendedName>
</protein>
<proteinExistence type="predicted"/>